<proteinExistence type="predicted"/>
<evidence type="ECO:0000313" key="2">
    <source>
        <dbReference type="Proteomes" id="UP000575898"/>
    </source>
</evidence>
<organism evidence="1 2">
    <name type="scientific">Chitinivorax tropicus</name>
    <dbReference type="NCBI Taxonomy" id="714531"/>
    <lineage>
        <taxon>Bacteria</taxon>
        <taxon>Pseudomonadati</taxon>
        <taxon>Pseudomonadota</taxon>
        <taxon>Betaproteobacteria</taxon>
        <taxon>Chitinivorax</taxon>
    </lineage>
</organism>
<sequence length="188" mass="21194">MKSNESLIGAISRLKKMEKGPSFYDFSAIKYMSLGKDVYLADIERRETNSDYGLAWRDFKLVLAKLSSFSSAIHDQKSLEQILSTSLFASGLLVDYIDDKSPLVGFTASKELLKHLILCSTYIGGNFPTMHVRSVLSILFHYSKMAGVDFNEIAADVIEERDRSGPPHGVLYQKVLRDFDPIDIEHLH</sequence>
<keyword evidence="2" id="KW-1185">Reference proteome</keyword>
<dbReference type="AlphaFoldDB" id="A0A840MWC6"/>
<comment type="caution">
    <text evidence="1">The sequence shown here is derived from an EMBL/GenBank/DDBJ whole genome shotgun (WGS) entry which is preliminary data.</text>
</comment>
<protein>
    <submittedName>
        <fullName evidence="1">Uncharacterized protein</fullName>
    </submittedName>
</protein>
<reference evidence="1 2" key="1">
    <citation type="submission" date="2020-08" db="EMBL/GenBank/DDBJ databases">
        <title>Genomic Encyclopedia of Type Strains, Phase IV (KMG-IV): sequencing the most valuable type-strain genomes for metagenomic binning, comparative biology and taxonomic classification.</title>
        <authorList>
            <person name="Goeker M."/>
        </authorList>
    </citation>
    <scope>NUCLEOTIDE SEQUENCE [LARGE SCALE GENOMIC DNA]</scope>
    <source>
        <strain evidence="1 2">DSM 27165</strain>
    </source>
</reference>
<dbReference type="RefSeq" id="WP_184041993.1">
    <property type="nucleotide sequence ID" value="NZ_JACHHY010000060.1"/>
</dbReference>
<evidence type="ECO:0000313" key="1">
    <source>
        <dbReference type="EMBL" id="MBB5020626.1"/>
    </source>
</evidence>
<dbReference type="Proteomes" id="UP000575898">
    <property type="component" value="Unassembled WGS sequence"/>
</dbReference>
<gene>
    <name evidence="1" type="ORF">HNQ59_003951</name>
</gene>
<dbReference type="EMBL" id="JACHHY010000060">
    <property type="protein sequence ID" value="MBB5020626.1"/>
    <property type="molecule type" value="Genomic_DNA"/>
</dbReference>
<accession>A0A840MWC6</accession>
<name>A0A840MWC6_9PROT</name>